<dbReference type="RefSeq" id="XP_009496984.1">
    <property type="nucleotide sequence ID" value="XM_009498709.1"/>
</dbReference>
<dbReference type="Pfam" id="PF05047">
    <property type="entry name" value="L51_S25_CI-B8"/>
    <property type="match status" value="1"/>
</dbReference>
<evidence type="ECO:0000256" key="2">
    <source>
        <dbReference type="ARBA" id="ARBA00006073"/>
    </source>
</evidence>
<dbReference type="InterPro" id="IPR007741">
    <property type="entry name" value="Ribosomal_mL43/mS25/NADH_DH"/>
</dbReference>
<reference evidence="8" key="1">
    <citation type="submission" date="2013-04" db="EMBL/GenBank/DDBJ databases">
        <title>The Genome Sequence of Fonticula alba ATCC 38817.</title>
        <authorList>
            <consortium name="The Broad Institute Genomics Platform"/>
            <person name="Russ C."/>
            <person name="Cuomo C."/>
            <person name="Burger G."/>
            <person name="Gray M.W."/>
            <person name="Holland P.W.H."/>
            <person name="King N."/>
            <person name="Lang F.B.F."/>
            <person name="Roger A.J."/>
            <person name="Ruiz-Trillo I."/>
            <person name="Brown M."/>
            <person name="Walker B."/>
            <person name="Young S."/>
            <person name="Zeng Q."/>
            <person name="Gargeya S."/>
            <person name="Fitzgerald M."/>
            <person name="Haas B."/>
            <person name="Abouelleil A."/>
            <person name="Allen A.W."/>
            <person name="Alvarado L."/>
            <person name="Arachchi H.M."/>
            <person name="Berlin A.M."/>
            <person name="Chapman S.B."/>
            <person name="Gainer-Dewar J."/>
            <person name="Goldberg J."/>
            <person name="Griggs A."/>
            <person name="Gujja S."/>
            <person name="Hansen M."/>
            <person name="Howarth C."/>
            <person name="Imamovic A."/>
            <person name="Ireland A."/>
            <person name="Larimer J."/>
            <person name="McCowan C."/>
            <person name="Murphy C."/>
            <person name="Pearson M."/>
            <person name="Poon T.W."/>
            <person name="Priest M."/>
            <person name="Roberts A."/>
            <person name="Saif S."/>
            <person name="Shea T."/>
            <person name="Sisk P."/>
            <person name="Sykes S."/>
            <person name="Wortman J."/>
            <person name="Nusbaum C."/>
            <person name="Birren B."/>
        </authorList>
    </citation>
    <scope>NUCLEOTIDE SEQUENCE [LARGE SCALE GENOMIC DNA]</scope>
    <source>
        <strain evidence="8">ATCC 38817</strain>
    </source>
</reference>
<dbReference type="Gene3D" id="3.40.30.10">
    <property type="entry name" value="Glutaredoxin"/>
    <property type="match status" value="1"/>
</dbReference>
<name>A0A058Z4X3_FONAL</name>
<evidence type="ECO:0000256" key="6">
    <source>
        <dbReference type="ARBA" id="ARBA00035188"/>
    </source>
</evidence>
<evidence type="ECO:0000313" key="9">
    <source>
        <dbReference type="Proteomes" id="UP000030693"/>
    </source>
</evidence>
<dbReference type="SMART" id="SM00916">
    <property type="entry name" value="L51_S25_CI-B8"/>
    <property type="match status" value="1"/>
</dbReference>
<dbReference type="AlphaFoldDB" id="A0A058Z4X3"/>
<protein>
    <recommendedName>
        <fullName evidence="6">Large ribosomal subunit protein mL43</fullName>
    </recommendedName>
</protein>
<gene>
    <name evidence="8" type="ORF">H696_04844</name>
</gene>
<dbReference type="InterPro" id="IPR039927">
    <property type="entry name" value="Ribosomal_mL43"/>
</dbReference>
<comment type="subcellular location">
    <subcellularLocation>
        <location evidence="1">Mitochondrion</location>
    </subcellularLocation>
</comment>
<dbReference type="OrthoDB" id="88at2759"/>
<dbReference type="GO" id="GO:0003735">
    <property type="term" value="F:structural constituent of ribosome"/>
    <property type="evidence" value="ECO:0007669"/>
    <property type="project" value="InterPro"/>
</dbReference>
<accession>A0A058Z4X3</accession>
<evidence type="ECO:0000256" key="4">
    <source>
        <dbReference type="ARBA" id="ARBA00023128"/>
    </source>
</evidence>
<dbReference type="EMBL" id="KB932208">
    <property type="protein sequence ID" value="KCV68552.1"/>
    <property type="molecule type" value="Genomic_DNA"/>
</dbReference>
<evidence type="ECO:0000259" key="7">
    <source>
        <dbReference type="SMART" id="SM00916"/>
    </source>
</evidence>
<dbReference type="STRING" id="691883.A0A058Z4X3"/>
<dbReference type="GO" id="GO:0005762">
    <property type="term" value="C:mitochondrial large ribosomal subunit"/>
    <property type="evidence" value="ECO:0007669"/>
    <property type="project" value="TreeGrafter"/>
</dbReference>
<keyword evidence="5" id="KW-0687">Ribonucleoprotein</keyword>
<evidence type="ECO:0000256" key="1">
    <source>
        <dbReference type="ARBA" id="ARBA00004173"/>
    </source>
</evidence>
<keyword evidence="3" id="KW-0689">Ribosomal protein</keyword>
<evidence type="ECO:0000256" key="3">
    <source>
        <dbReference type="ARBA" id="ARBA00022980"/>
    </source>
</evidence>
<keyword evidence="9" id="KW-1185">Reference proteome</keyword>
<dbReference type="SUPFAM" id="SSF52833">
    <property type="entry name" value="Thioredoxin-like"/>
    <property type="match status" value="1"/>
</dbReference>
<dbReference type="GO" id="GO:0032543">
    <property type="term" value="P:mitochondrial translation"/>
    <property type="evidence" value="ECO:0007669"/>
    <property type="project" value="InterPro"/>
</dbReference>
<evidence type="ECO:0000313" key="8">
    <source>
        <dbReference type="EMBL" id="KCV68552.1"/>
    </source>
</evidence>
<organism evidence="8">
    <name type="scientific">Fonticula alba</name>
    <name type="common">Slime mold</name>
    <dbReference type="NCBI Taxonomy" id="691883"/>
    <lineage>
        <taxon>Eukaryota</taxon>
        <taxon>Rotosphaerida</taxon>
        <taxon>Fonticulaceae</taxon>
        <taxon>Fonticula</taxon>
    </lineage>
</organism>
<dbReference type="GeneID" id="20529569"/>
<comment type="similarity">
    <text evidence="2">Belongs to the mitochondrion-specific ribosomal protein mL43 family.</text>
</comment>
<dbReference type="eggNOG" id="KOG3445">
    <property type="taxonomic scope" value="Eukaryota"/>
</dbReference>
<proteinExistence type="inferred from homology"/>
<feature type="domain" description="Ribosomal protein/NADH dehydrogenase" evidence="7">
    <location>
        <begin position="35"/>
        <end position="108"/>
    </location>
</feature>
<dbReference type="PANTHER" id="PTHR21396:SF2">
    <property type="entry name" value="LARGE RIBOSOMAL SUBUNIT PROTEIN ML43"/>
    <property type="match status" value="1"/>
</dbReference>
<dbReference type="InterPro" id="IPR036249">
    <property type="entry name" value="Thioredoxin-like_sf"/>
</dbReference>
<sequence>MSSIAAAKKAATAVIKNGTGAFVQPCHKIMINFCKHSGSSRFVRNYINEHIVEFARQNPSIVIAVNHRPCAHPFIRAEYLNGSQKSIGVKNLPEEKVHEFMMFLRSHNGSPMVKIQQPIMSTSHNRRHFNALL</sequence>
<evidence type="ECO:0000256" key="5">
    <source>
        <dbReference type="ARBA" id="ARBA00023274"/>
    </source>
</evidence>
<keyword evidence="4" id="KW-0496">Mitochondrion</keyword>
<dbReference type="Proteomes" id="UP000030693">
    <property type="component" value="Unassembled WGS sequence"/>
</dbReference>
<dbReference type="PANTHER" id="PTHR21396">
    <property type="entry name" value="39S RIBOSOMAL PROTEIN L43"/>
    <property type="match status" value="1"/>
</dbReference>